<keyword evidence="2" id="KW-1185">Reference proteome</keyword>
<dbReference type="Proteomes" id="UP001374893">
    <property type="component" value="Chromosome"/>
</dbReference>
<sequence length="174" mass="19811">MVIVLSLAMLIVGIGVGALYFNRDERRLSDAVGEIEVLAKRARSIATLQQKPYALEFTYDGVRLMPFGEALLDNDVREQIREAEELAEFEGESADLPVVRDAWQPDPDMLLLVRRWADGEWSEINRNDRQIWRFDPQGISEPCGVRLELENGNWIAVLFHPLTASIAETESEIR</sequence>
<name>A0ABN6HGY1_9BACT</name>
<evidence type="ECO:0000313" key="1">
    <source>
        <dbReference type="EMBL" id="BCX50045.1"/>
    </source>
</evidence>
<reference evidence="1 2" key="1">
    <citation type="submission" date="2021-06" db="EMBL/GenBank/DDBJ databases">
        <title>Complete genome of Haloferula helveola possessing various polysaccharide degrading enzymes.</title>
        <authorList>
            <person name="Takami H."/>
            <person name="Huang C."/>
            <person name="Hamasaki K."/>
        </authorList>
    </citation>
    <scope>NUCLEOTIDE SEQUENCE [LARGE SCALE GENOMIC DNA]</scope>
    <source>
        <strain evidence="1 2">CN-1</strain>
    </source>
</reference>
<dbReference type="EMBL" id="AP024702">
    <property type="protein sequence ID" value="BCX50045.1"/>
    <property type="molecule type" value="Genomic_DNA"/>
</dbReference>
<proteinExistence type="predicted"/>
<accession>A0ABN6HGY1</accession>
<protein>
    <recommendedName>
        <fullName evidence="3">General secretion pathway GspH domain-containing protein</fullName>
    </recommendedName>
</protein>
<gene>
    <name evidence="1" type="ORF">HAHE_39530</name>
</gene>
<evidence type="ECO:0000313" key="2">
    <source>
        <dbReference type="Proteomes" id="UP001374893"/>
    </source>
</evidence>
<dbReference type="RefSeq" id="WP_338686938.1">
    <property type="nucleotide sequence ID" value="NZ_AP024702.1"/>
</dbReference>
<evidence type="ECO:0008006" key="3">
    <source>
        <dbReference type="Google" id="ProtNLM"/>
    </source>
</evidence>
<organism evidence="1 2">
    <name type="scientific">Haloferula helveola</name>
    <dbReference type="NCBI Taxonomy" id="490095"/>
    <lineage>
        <taxon>Bacteria</taxon>
        <taxon>Pseudomonadati</taxon>
        <taxon>Verrucomicrobiota</taxon>
        <taxon>Verrucomicrobiia</taxon>
        <taxon>Verrucomicrobiales</taxon>
        <taxon>Verrucomicrobiaceae</taxon>
        <taxon>Haloferula</taxon>
    </lineage>
</organism>